<name>A0A422M4W0_LACPA</name>
<protein>
    <submittedName>
        <fullName evidence="1">Uncharacterized protein</fullName>
    </submittedName>
</protein>
<comment type="caution">
    <text evidence="1">The sequence shown here is derived from an EMBL/GenBank/DDBJ whole genome shotgun (WGS) entry which is preliminary data.</text>
</comment>
<organism evidence="1 2">
    <name type="scientific">Lacticaseibacillus paracasei</name>
    <name type="common">Lactobacillus paracasei</name>
    <dbReference type="NCBI Taxonomy" id="1597"/>
    <lineage>
        <taxon>Bacteria</taxon>
        <taxon>Bacillati</taxon>
        <taxon>Bacillota</taxon>
        <taxon>Bacilli</taxon>
        <taxon>Lactobacillales</taxon>
        <taxon>Lactobacillaceae</taxon>
        <taxon>Lacticaseibacillus</taxon>
    </lineage>
</organism>
<accession>A0A422M4W0</accession>
<proteinExistence type="predicted"/>
<dbReference type="Proteomes" id="UP000285532">
    <property type="component" value="Unassembled WGS sequence"/>
</dbReference>
<dbReference type="AlphaFoldDB" id="A0A422M4W0"/>
<reference evidence="1 2" key="1">
    <citation type="journal article" date="2018" name="Front. Microbiol.">
        <title>Conversion of Methionine to Cysteine in Lactobacillus paracasei Depends on the Highly Mobile cysK-ctl-cysE Gene Cluster.</title>
        <authorList>
            <person name="Wuthrich D."/>
            <person name="Irmler S."/>
            <person name="Berthoud H."/>
            <person name="Guggenbuhl B."/>
            <person name="Eugster E."/>
            <person name="Bruggmann R."/>
        </authorList>
    </citation>
    <scope>NUCLEOTIDE SEQUENCE [LARGE SCALE GENOMIC DNA]</scope>
    <source>
        <strain evidence="1 2">FAM18172</strain>
    </source>
</reference>
<sequence length="107" mass="11560">MSEEISLNGASNYLSVQIHQAAGMMVTLTSLSTGKVYKLKPAAAVYKLETNIAAGHYRITAKNTSGIGQQVDVVNTQRYQLAEYPLVVNGVKNATASFVYTSLYQPT</sequence>
<dbReference type="EMBL" id="LKFU01000103">
    <property type="protein sequence ID" value="RND82560.1"/>
    <property type="molecule type" value="Genomic_DNA"/>
</dbReference>
<evidence type="ECO:0000313" key="1">
    <source>
        <dbReference type="EMBL" id="RND82560.1"/>
    </source>
</evidence>
<gene>
    <name evidence="1" type="ORF">FAM18172_02717</name>
</gene>
<evidence type="ECO:0000313" key="2">
    <source>
        <dbReference type="Proteomes" id="UP000285532"/>
    </source>
</evidence>